<evidence type="ECO:0000256" key="12">
    <source>
        <dbReference type="ARBA" id="ARBA00034013"/>
    </source>
</evidence>
<dbReference type="Proteomes" id="UP001411173">
    <property type="component" value="Unassembled WGS sequence"/>
</dbReference>
<evidence type="ECO:0000256" key="1">
    <source>
        <dbReference type="ARBA" id="ARBA00004496"/>
    </source>
</evidence>
<dbReference type="PANTHER" id="PTHR43002">
    <property type="entry name" value="GLYCOGEN DEBRANCHING ENZYME"/>
    <property type="match status" value="1"/>
</dbReference>
<dbReference type="NCBIfam" id="TIGR02402">
    <property type="entry name" value="trehalose_TreZ"/>
    <property type="match status" value="1"/>
</dbReference>
<comment type="pathway">
    <text evidence="2 14">Glycan biosynthesis; trehalose biosynthesis.</text>
</comment>
<reference evidence="16 17" key="1">
    <citation type="submission" date="2024-02" db="EMBL/GenBank/DDBJ databases">
        <title>Whole genome of MDR Enterobacteriaceae from southern Thailand.</title>
        <authorList>
            <person name="Surachat K."/>
        </authorList>
    </citation>
    <scope>NUCLEOTIDE SEQUENCE [LARGE SCALE GENOMIC DNA]</scope>
    <source>
        <strain evidence="16 17">PSU_29</strain>
    </source>
</reference>
<keyword evidence="8" id="KW-0119">Carbohydrate metabolism</keyword>
<gene>
    <name evidence="16" type="primary">treZ</name>
    <name evidence="16" type="ORF">AAIG39_06970</name>
</gene>
<comment type="caution">
    <text evidence="16">The sequence shown here is derived from an EMBL/GenBank/DDBJ whole genome shotgun (WGS) entry which is preliminary data.</text>
</comment>
<name>A0ABU9V289_9ENTR</name>
<evidence type="ECO:0000256" key="2">
    <source>
        <dbReference type="ARBA" id="ARBA00005199"/>
    </source>
</evidence>
<evidence type="ECO:0000256" key="5">
    <source>
        <dbReference type="ARBA" id="ARBA00015938"/>
    </source>
</evidence>
<organism evidence="16 17">
    <name type="scientific">Phytobacter palmae</name>
    <dbReference type="NCBI Taxonomy" id="1855371"/>
    <lineage>
        <taxon>Bacteria</taxon>
        <taxon>Pseudomonadati</taxon>
        <taxon>Pseudomonadota</taxon>
        <taxon>Gammaproteobacteria</taxon>
        <taxon>Enterobacterales</taxon>
        <taxon>Enterobacteriaceae</taxon>
        <taxon>Phytobacter</taxon>
    </lineage>
</organism>
<feature type="domain" description="Glycosyl hydrolase family 13 catalytic" evidence="15">
    <location>
        <begin position="112"/>
        <end position="453"/>
    </location>
</feature>
<dbReference type="InterPro" id="IPR006047">
    <property type="entry name" value="GH13_cat_dom"/>
</dbReference>
<evidence type="ECO:0000256" key="4">
    <source>
        <dbReference type="ARBA" id="ARBA00012268"/>
    </source>
</evidence>
<dbReference type="Gene3D" id="2.60.40.10">
    <property type="entry name" value="Immunoglobulins"/>
    <property type="match status" value="1"/>
</dbReference>
<dbReference type="SUPFAM" id="SSF51445">
    <property type="entry name" value="(Trans)glycosidases"/>
    <property type="match status" value="1"/>
</dbReference>
<dbReference type="Gene3D" id="3.20.20.80">
    <property type="entry name" value="Glycosidases"/>
    <property type="match status" value="1"/>
</dbReference>
<protein>
    <recommendedName>
        <fullName evidence="5 13">Malto-oligosyltrehalose trehalohydrolase</fullName>
        <shortName evidence="14">MTHase</shortName>
        <ecNumber evidence="4 13">3.2.1.141</ecNumber>
    </recommendedName>
    <alternativeName>
        <fullName evidence="11 14">4-alpha-D-((1-&gt;4)-alpha-D-glucano)trehalose trehalohydrolase</fullName>
    </alternativeName>
    <alternativeName>
        <fullName evidence="10 14">Maltooligosyl trehalose trehalohydrolase</fullName>
    </alternativeName>
</protein>
<dbReference type="InterPro" id="IPR013783">
    <property type="entry name" value="Ig-like_fold"/>
</dbReference>
<dbReference type="EC" id="3.2.1.141" evidence="4 13"/>
<dbReference type="InterPro" id="IPR044901">
    <property type="entry name" value="Trehalose_TreZ_E-set_sf"/>
</dbReference>
<dbReference type="InterPro" id="IPR017853">
    <property type="entry name" value="GH"/>
</dbReference>
<sequence>MESTSFHKSWGAEWLGNGTVRFRVWASAQPSITLRLAGQDLDMRPCGEGWFELTVENVAHGTEYQYVLADGMTLPDPASRAQKADVNGPSLVIDPTQYHWQLPQWQGRPWEETVVYELHIGTFTPDGTFRSAIRKLPYLAELGITQIEVMPVSQFGGNRGWGYDGVLLYAPHSAYGTPDDFRAFVDAAHALGLSVVLDIVLNHFGPEGNYLSLLSPDFFDSSRSTPWGAGIAYDVDAARRYIAEAPLYWLTEFRLDGLRFDAIDQIEDKSEKHILIEIAQRIRQQITDRPVHLTTEDSRNIIDLHPRDQNGAAPLFTGEWNDDLHNAVHVLATGETHAYYQDFANTPEKWVARALAGGFAYQGDISAHSGEPRGVDSRGQPPVAFVDFIQNHDQVGNRALGERLISLAGPERCQLLLAALLLSPHIPLIFMGEEYGETRPFLFFTDFHGDLARAVREGRAKEFAGHSGYDGIDVPDPNAESTFTLSKLNWQAQQSAEGKAWLALTRELLALRQQHIVPLLTNATGHNGTVVDTDCDFLAVRWTFPDGTLSMALNLGEHARPVPDLPGKTLFSRPTITNELPPHSIVVRLASGDAQ</sequence>
<dbReference type="EMBL" id="JBCIVJ010000004">
    <property type="protein sequence ID" value="MEN0578750.1"/>
    <property type="molecule type" value="Genomic_DNA"/>
</dbReference>
<comment type="subcellular location">
    <subcellularLocation>
        <location evidence="1">Cytoplasm</location>
    </subcellularLocation>
</comment>
<dbReference type="CDD" id="cd11325">
    <property type="entry name" value="AmyAc_GTHase"/>
    <property type="match status" value="1"/>
</dbReference>
<keyword evidence="7 14" id="KW-0378">Hydrolase</keyword>
<evidence type="ECO:0000256" key="13">
    <source>
        <dbReference type="NCBIfam" id="TIGR02402"/>
    </source>
</evidence>
<dbReference type="SUPFAM" id="SSF81296">
    <property type="entry name" value="E set domains"/>
    <property type="match status" value="1"/>
</dbReference>
<dbReference type="CDD" id="cd02853">
    <property type="entry name" value="E_set_MTHase_like_N"/>
    <property type="match status" value="1"/>
</dbReference>
<dbReference type="Pfam" id="PF00128">
    <property type="entry name" value="Alpha-amylase"/>
    <property type="match status" value="1"/>
</dbReference>
<evidence type="ECO:0000256" key="6">
    <source>
        <dbReference type="ARBA" id="ARBA00022490"/>
    </source>
</evidence>
<proteinExistence type="inferred from homology"/>
<evidence type="ECO:0000256" key="11">
    <source>
        <dbReference type="ARBA" id="ARBA00033284"/>
    </source>
</evidence>
<dbReference type="GO" id="GO:0033942">
    <property type="term" value="F:4-alpha-D-(1-&gt;4)-alpha-D-glucanotrehalose trehalohydrolase activity"/>
    <property type="evidence" value="ECO:0007669"/>
    <property type="project" value="UniProtKB-EC"/>
</dbReference>
<dbReference type="InterPro" id="IPR014756">
    <property type="entry name" value="Ig_E-set"/>
</dbReference>
<dbReference type="Gene3D" id="2.60.40.1180">
    <property type="entry name" value="Golgi alpha-mannosidase II"/>
    <property type="match status" value="1"/>
</dbReference>
<evidence type="ECO:0000256" key="14">
    <source>
        <dbReference type="PIRNR" id="PIRNR006337"/>
    </source>
</evidence>
<keyword evidence="9 14" id="KW-0326">Glycosidase</keyword>
<evidence type="ECO:0000313" key="17">
    <source>
        <dbReference type="Proteomes" id="UP001411173"/>
    </source>
</evidence>
<keyword evidence="17" id="KW-1185">Reference proteome</keyword>
<evidence type="ECO:0000259" key="15">
    <source>
        <dbReference type="SMART" id="SM00642"/>
    </source>
</evidence>
<evidence type="ECO:0000256" key="8">
    <source>
        <dbReference type="ARBA" id="ARBA00023277"/>
    </source>
</evidence>
<dbReference type="InterPro" id="IPR012768">
    <property type="entry name" value="Trehalose_TreZ"/>
</dbReference>
<evidence type="ECO:0000256" key="9">
    <source>
        <dbReference type="ARBA" id="ARBA00023295"/>
    </source>
</evidence>
<dbReference type="SMART" id="SM00642">
    <property type="entry name" value="Aamy"/>
    <property type="match status" value="1"/>
</dbReference>
<comment type="catalytic activity">
    <reaction evidence="12 14">
        <text>hydrolysis of (1-&gt;4)-alpha-D-glucosidic linkage in 4-alpha-D-[(1-&gt;4)-alpha-D-glucanosyl]n trehalose to yield trehalose and (1-&gt;4)-alpha-D-glucan.</text>
        <dbReference type="EC" id="3.2.1.141"/>
    </reaction>
</comment>
<evidence type="ECO:0000313" key="16">
    <source>
        <dbReference type="EMBL" id="MEN0578750.1"/>
    </source>
</evidence>
<comment type="similarity">
    <text evidence="3 14">Belongs to the glycosyl hydrolase 13 family.</text>
</comment>
<dbReference type="Gene3D" id="1.10.10.760">
    <property type="entry name" value="E-set domains of sugar-utilizing enzymes"/>
    <property type="match status" value="1"/>
</dbReference>
<evidence type="ECO:0000256" key="10">
    <source>
        <dbReference type="ARBA" id="ARBA00032057"/>
    </source>
</evidence>
<dbReference type="PIRSF" id="PIRSF006337">
    <property type="entry name" value="Trehalose_TreZ"/>
    <property type="match status" value="1"/>
</dbReference>
<dbReference type="InterPro" id="IPR013780">
    <property type="entry name" value="Glyco_hydro_b"/>
</dbReference>
<evidence type="ECO:0000256" key="7">
    <source>
        <dbReference type="ARBA" id="ARBA00022801"/>
    </source>
</evidence>
<evidence type="ECO:0000256" key="3">
    <source>
        <dbReference type="ARBA" id="ARBA00008061"/>
    </source>
</evidence>
<accession>A0ABU9V289</accession>
<dbReference type="RefSeq" id="WP_090084439.1">
    <property type="nucleotide sequence ID" value="NZ_JBCIVJ010000004.1"/>
</dbReference>
<keyword evidence="6" id="KW-0963">Cytoplasm</keyword>